<dbReference type="RefSeq" id="WP_108170066.1">
    <property type="nucleotide sequence ID" value="NZ_QBKQ01000001.1"/>
</dbReference>
<evidence type="ECO:0000259" key="1">
    <source>
        <dbReference type="Pfam" id="PF00534"/>
    </source>
</evidence>
<dbReference type="Proteomes" id="UP000244174">
    <property type="component" value="Unassembled WGS sequence"/>
</dbReference>
<dbReference type="Pfam" id="PF13439">
    <property type="entry name" value="Glyco_transf_4"/>
    <property type="match status" value="1"/>
</dbReference>
<reference evidence="3 4" key="1">
    <citation type="submission" date="2018-04" db="EMBL/GenBank/DDBJ databases">
        <title>Genomic Encyclopedia of Archaeal and Bacterial Type Strains, Phase II (KMG-II): from individual species to whole genera.</title>
        <authorList>
            <person name="Goeker M."/>
        </authorList>
    </citation>
    <scope>NUCLEOTIDE SEQUENCE [LARGE SCALE GENOMIC DNA]</scope>
    <source>
        <strain evidence="3 4">DSM 23082</strain>
    </source>
</reference>
<dbReference type="OrthoDB" id="9795068at2"/>
<dbReference type="CDD" id="cd03801">
    <property type="entry name" value="GT4_PimA-like"/>
    <property type="match status" value="1"/>
</dbReference>
<evidence type="ECO:0000313" key="3">
    <source>
        <dbReference type="EMBL" id="PTX44085.1"/>
    </source>
</evidence>
<protein>
    <submittedName>
        <fullName evidence="3">Glycosyltransferase involved in cell wall biosynthesis</fullName>
    </submittedName>
</protein>
<dbReference type="EMBL" id="QBKQ01000001">
    <property type="protein sequence ID" value="PTX44085.1"/>
    <property type="molecule type" value="Genomic_DNA"/>
</dbReference>
<name>A0A2T6AJU3_9FLAO</name>
<feature type="domain" description="Glycosyl transferase family 1" evidence="1">
    <location>
        <begin position="177"/>
        <end position="341"/>
    </location>
</feature>
<dbReference type="Pfam" id="PF00534">
    <property type="entry name" value="Glycos_transf_1"/>
    <property type="match status" value="1"/>
</dbReference>
<comment type="caution">
    <text evidence="3">The sequence shown here is derived from an EMBL/GenBank/DDBJ whole genome shotgun (WGS) entry which is preliminary data.</text>
</comment>
<organism evidence="3 4">
    <name type="scientific">Christiangramia gaetbulicola</name>
    <dbReference type="NCBI Taxonomy" id="703340"/>
    <lineage>
        <taxon>Bacteria</taxon>
        <taxon>Pseudomonadati</taxon>
        <taxon>Bacteroidota</taxon>
        <taxon>Flavobacteriia</taxon>
        <taxon>Flavobacteriales</taxon>
        <taxon>Flavobacteriaceae</taxon>
        <taxon>Christiangramia</taxon>
    </lineage>
</organism>
<accession>A0A2T6AJU3</accession>
<dbReference type="InterPro" id="IPR028098">
    <property type="entry name" value="Glyco_trans_4-like_N"/>
</dbReference>
<dbReference type="PANTHER" id="PTHR12526">
    <property type="entry name" value="GLYCOSYLTRANSFERASE"/>
    <property type="match status" value="1"/>
</dbReference>
<keyword evidence="4" id="KW-1185">Reference proteome</keyword>
<proteinExistence type="predicted"/>
<feature type="domain" description="Glycosyltransferase subfamily 4-like N-terminal" evidence="2">
    <location>
        <begin position="71"/>
        <end position="161"/>
    </location>
</feature>
<keyword evidence="3" id="KW-0808">Transferase</keyword>
<dbReference type="SUPFAM" id="SSF53756">
    <property type="entry name" value="UDP-Glycosyltransferase/glycogen phosphorylase"/>
    <property type="match status" value="1"/>
</dbReference>
<evidence type="ECO:0000259" key="2">
    <source>
        <dbReference type="Pfam" id="PF13439"/>
    </source>
</evidence>
<dbReference type="GO" id="GO:0016757">
    <property type="term" value="F:glycosyltransferase activity"/>
    <property type="evidence" value="ECO:0007669"/>
    <property type="project" value="InterPro"/>
</dbReference>
<sequence>MNIALISPSLDQYSETFINAHKEFLKGKIFFYHNGELPTMLQGKPIIYGRQKRIKHILKGYYRLNDFTLEQEALLESFQVNKIDLVFAEYGSTGETVAELCEHLKIPLIVHFHGFDAHHQNQLIAYQSYKKLFRYASYVIVVSKKMKTDLINLGCPVEKIVYTVCGPRKEFFDITPDFSKPNFLSAGRFTDKKAPYYVILAFARVLKKLPHAKLIMAGEGELFNTCNNLIRYLRLEKNIKLVGSISPDELRKIMASSRAFIQHSLTTPEGNSEGTPVVITEAGAAGLPVIATAHAGIADVIRHNQTGLLSEEHNIDEMAANIILLASDADLAKKMGENAREIVLRDYTMDKHIAILNSAISKALS</sequence>
<dbReference type="PANTHER" id="PTHR12526:SF630">
    <property type="entry name" value="GLYCOSYLTRANSFERASE"/>
    <property type="match status" value="1"/>
</dbReference>
<dbReference type="AlphaFoldDB" id="A0A2T6AJU3"/>
<dbReference type="InterPro" id="IPR001296">
    <property type="entry name" value="Glyco_trans_1"/>
</dbReference>
<gene>
    <name evidence="3" type="ORF">C8P64_0055</name>
</gene>
<evidence type="ECO:0000313" key="4">
    <source>
        <dbReference type="Proteomes" id="UP000244174"/>
    </source>
</evidence>
<dbReference type="Gene3D" id="3.40.50.2000">
    <property type="entry name" value="Glycogen Phosphorylase B"/>
    <property type="match status" value="2"/>
</dbReference>